<sequence>MLKITSAASWVSPETEKKWSGTDYDYYTITLYGNGKSYGTVVYDIGAGEQTGTFKDLKAGGTYYFYMSKHRLTWTDREQNGDITGNGSVWEQ</sequence>
<organism evidence="1 2">
    <name type="scientific">Aneurinibacillus thermoaerophilus</name>
    <dbReference type="NCBI Taxonomy" id="143495"/>
    <lineage>
        <taxon>Bacteria</taxon>
        <taxon>Bacillati</taxon>
        <taxon>Bacillota</taxon>
        <taxon>Bacilli</taxon>
        <taxon>Bacillales</taxon>
        <taxon>Paenibacillaceae</taxon>
        <taxon>Aneurinibacillus group</taxon>
        <taxon>Aneurinibacillus</taxon>
    </lineage>
</organism>
<protein>
    <recommendedName>
        <fullName evidence="3">Fibronectin type-III domain-containing protein</fullName>
    </recommendedName>
</protein>
<keyword evidence="2" id="KW-1185">Reference proteome</keyword>
<evidence type="ECO:0008006" key="3">
    <source>
        <dbReference type="Google" id="ProtNLM"/>
    </source>
</evidence>
<name>A0ABX8Y8J8_ANETH</name>
<evidence type="ECO:0000313" key="1">
    <source>
        <dbReference type="EMBL" id="QYY42003.1"/>
    </source>
</evidence>
<dbReference type="EMBL" id="CP080764">
    <property type="protein sequence ID" value="QYY42003.1"/>
    <property type="molecule type" value="Genomic_DNA"/>
</dbReference>
<proteinExistence type="predicted"/>
<dbReference type="Proteomes" id="UP000826616">
    <property type="component" value="Chromosome"/>
</dbReference>
<gene>
    <name evidence="1" type="ORF">K3F53_14145</name>
</gene>
<evidence type="ECO:0000313" key="2">
    <source>
        <dbReference type="Proteomes" id="UP000826616"/>
    </source>
</evidence>
<reference evidence="1 2" key="1">
    <citation type="submission" date="2021-08" db="EMBL/GenBank/DDBJ databases">
        <title>Complete genome sequence of the strain Aneurinibacillus thermoaerophilus CCM 8960.</title>
        <authorList>
            <person name="Musilova J."/>
            <person name="Kourilova X."/>
            <person name="Pernicova I."/>
            <person name="Bezdicek M."/>
            <person name="Lengerova M."/>
            <person name="Obruca S."/>
            <person name="Sedlar K."/>
        </authorList>
    </citation>
    <scope>NUCLEOTIDE SEQUENCE [LARGE SCALE GENOMIC DNA]</scope>
    <source>
        <strain evidence="1 2">CCM 8960</strain>
    </source>
</reference>
<accession>A0ABX8Y8J8</accession>
<dbReference type="RefSeq" id="WP_220559060.1">
    <property type="nucleotide sequence ID" value="NZ_CP080764.1"/>
</dbReference>
<dbReference type="GeneID" id="97142519"/>